<dbReference type="RefSeq" id="WP_150486958.1">
    <property type="nucleotide sequence ID" value="NZ_BMUV01000014.1"/>
</dbReference>
<proteinExistence type="predicted"/>
<dbReference type="InterPro" id="IPR036689">
    <property type="entry name" value="ESAT-6-like_sf"/>
</dbReference>
<dbReference type="EMBL" id="CP023702">
    <property type="protein sequence ID" value="QEU71590.1"/>
    <property type="molecule type" value="Genomic_DNA"/>
</dbReference>
<dbReference type="Gene3D" id="1.10.287.1060">
    <property type="entry name" value="ESAT-6-like"/>
    <property type="match status" value="1"/>
</dbReference>
<name>A0A5J6F9F0_9ACTN</name>
<dbReference type="AlphaFoldDB" id="A0A5J6F9F0"/>
<dbReference type="Proteomes" id="UP000326178">
    <property type="component" value="Chromosome"/>
</dbReference>
<protein>
    <recommendedName>
        <fullName evidence="4">WXG100 family type VII secretion target</fullName>
    </recommendedName>
</protein>
<dbReference type="KEGG" id="snk:CP967_06085"/>
<reference evidence="2 3" key="1">
    <citation type="submission" date="2017-09" db="EMBL/GenBank/DDBJ databases">
        <authorList>
            <person name="Lee N."/>
            <person name="Cho B.-K."/>
        </authorList>
    </citation>
    <scope>NUCLEOTIDE SEQUENCE [LARGE SCALE GENOMIC DNA]</scope>
    <source>
        <strain evidence="2 3">ATCC 12769</strain>
    </source>
</reference>
<feature type="compositionally biased region" description="Polar residues" evidence="1">
    <location>
        <begin position="90"/>
        <end position="106"/>
    </location>
</feature>
<evidence type="ECO:0000313" key="2">
    <source>
        <dbReference type="EMBL" id="QEU71590.1"/>
    </source>
</evidence>
<gene>
    <name evidence="2" type="ORF">CP967_06085</name>
</gene>
<keyword evidence="3" id="KW-1185">Reference proteome</keyword>
<organism evidence="2 3">
    <name type="scientific">Streptomyces nitrosporeus</name>
    <dbReference type="NCBI Taxonomy" id="28894"/>
    <lineage>
        <taxon>Bacteria</taxon>
        <taxon>Bacillati</taxon>
        <taxon>Actinomycetota</taxon>
        <taxon>Actinomycetes</taxon>
        <taxon>Kitasatosporales</taxon>
        <taxon>Streptomycetaceae</taxon>
        <taxon>Streptomyces</taxon>
    </lineage>
</organism>
<accession>A0A5J6F9F0</accession>
<sequence>MTSLDVDTDKLGKSGADMDEVAEKIKLIRDDYLDKITTYHGCWGDGEFGEKFAEKYLEGVDAARKGVRELSEALSGSSQSLKDAADDFSRQQQQITESLSQHGGRR</sequence>
<dbReference type="OrthoDB" id="4247883at2"/>
<evidence type="ECO:0008006" key="4">
    <source>
        <dbReference type="Google" id="ProtNLM"/>
    </source>
</evidence>
<evidence type="ECO:0000256" key="1">
    <source>
        <dbReference type="SAM" id="MobiDB-lite"/>
    </source>
</evidence>
<feature type="region of interest" description="Disordered" evidence="1">
    <location>
        <begin position="75"/>
        <end position="106"/>
    </location>
</feature>
<dbReference type="SUPFAM" id="SSF140453">
    <property type="entry name" value="EsxAB dimer-like"/>
    <property type="match status" value="1"/>
</dbReference>
<evidence type="ECO:0000313" key="3">
    <source>
        <dbReference type="Proteomes" id="UP000326178"/>
    </source>
</evidence>